<dbReference type="Proteomes" id="UP001548587">
    <property type="component" value="Unassembled WGS sequence"/>
</dbReference>
<dbReference type="RefSeq" id="WP_235356241.1">
    <property type="nucleotide sequence ID" value="NZ_FR989672.1"/>
</dbReference>
<organism evidence="1 2">
    <name type="scientific">Burkholderia sola</name>
    <dbReference type="NCBI Taxonomy" id="2843302"/>
    <lineage>
        <taxon>Bacteria</taxon>
        <taxon>Pseudomonadati</taxon>
        <taxon>Pseudomonadota</taxon>
        <taxon>Betaproteobacteria</taxon>
        <taxon>Burkholderiales</taxon>
        <taxon>Burkholderiaceae</taxon>
        <taxon>Burkholderia</taxon>
        <taxon>Burkholderia cepacia complex</taxon>
    </lineage>
</organism>
<evidence type="ECO:0000313" key="2">
    <source>
        <dbReference type="Proteomes" id="UP001548587"/>
    </source>
</evidence>
<accession>A0ABV2C381</accession>
<name>A0ABV2C381_9BURK</name>
<evidence type="ECO:0000313" key="1">
    <source>
        <dbReference type="EMBL" id="MET1473552.1"/>
    </source>
</evidence>
<proteinExistence type="predicted"/>
<keyword evidence="2" id="KW-1185">Reference proteome</keyword>
<dbReference type="EMBL" id="JBEWCH010000002">
    <property type="protein sequence ID" value="MET1473552.1"/>
    <property type="molecule type" value="Genomic_DNA"/>
</dbReference>
<reference evidence="1 2" key="1">
    <citation type="submission" date="2024-06" db="EMBL/GenBank/DDBJ databases">
        <title>Burkholderia sola in Mexico.</title>
        <authorList>
            <person name="Estrada P."/>
        </authorList>
    </citation>
    <scope>NUCLEOTIDE SEQUENCE [LARGE SCALE GENOMIC DNA]</scope>
    <source>
        <strain evidence="1 2">CpTa8-5</strain>
    </source>
</reference>
<gene>
    <name evidence="1" type="ORF">ABXL37_04760</name>
</gene>
<comment type="caution">
    <text evidence="1">The sequence shown here is derived from an EMBL/GenBank/DDBJ whole genome shotgun (WGS) entry which is preliminary data.</text>
</comment>
<protein>
    <submittedName>
        <fullName evidence="1">Uncharacterized protein</fullName>
    </submittedName>
</protein>
<sequence length="45" mass="4936">MKIVGRVAGGRGDLIEGRQWAAKIERIIAAANEESNSMHDEAIDR</sequence>